<gene>
    <name evidence="1" type="ORF">BHQ10_009749</name>
</gene>
<dbReference type="Proteomes" id="UP000249363">
    <property type="component" value="Unassembled WGS sequence"/>
</dbReference>
<dbReference type="STRING" id="1196081.A0A364LD70"/>
<organism evidence="1 2">
    <name type="scientific">Talaromyces amestolkiae</name>
    <dbReference type="NCBI Taxonomy" id="1196081"/>
    <lineage>
        <taxon>Eukaryota</taxon>
        <taxon>Fungi</taxon>
        <taxon>Dikarya</taxon>
        <taxon>Ascomycota</taxon>
        <taxon>Pezizomycotina</taxon>
        <taxon>Eurotiomycetes</taxon>
        <taxon>Eurotiomycetidae</taxon>
        <taxon>Eurotiales</taxon>
        <taxon>Trichocomaceae</taxon>
        <taxon>Talaromyces</taxon>
        <taxon>Talaromyces sect. Talaromyces</taxon>
    </lineage>
</organism>
<comment type="caution">
    <text evidence="1">The sequence shown here is derived from an EMBL/GenBank/DDBJ whole genome shotgun (WGS) entry which is preliminary data.</text>
</comment>
<accession>A0A364LD70</accession>
<reference evidence="1 2" key="1">
    <citation type="journal article" date="2017" name="Biotechnol. Biofuels">
        <title>Differential beta-glucosidase expression as a function of carbon source availability in Talaromyces amestolkiae: a genomic and proteomic approach.</title>
        <authorList>
            <person name="de Eugenio L.I."/>
            <person name="Mendez-Liter J.A."/>
            <person name="Nieto-Dominguez M."/>
            <person name="Alonso L."/>
            <person name="Gil-Munoz J."/>
            <person name="Barriuso J."/>
            <person name="Prieto A."/>
            <person name="Martinez M.J."/>
        </authorList>
    </citation>
    <scope>NUCLEOTIDE SEQUENCE [LARGE SCALE GENOMIC DNA]</scope>
    <source>
        <strain evidence="1 2">CIB</strain>
    </source>
</reference>
<evidence type="ECO:0000313" key="1">
    <source>
        <dbReference type="EMBL" id="RAO73737.1"/>
    </source>
</evidence>
<evidence type="ECO:0000313" key="2">
    <source>
        <dbReference type="Proteomes" id="UP000249363"/>
    </source>
</evidence>
<dbReference type="GeneID" id="63798963"/>
<dbReference type="AlphaFoldDB" id="A0A364LD70"/>
<proteinExistence type="predicted"/>
<dbReference type="OrthoDB" id="4358152at2759"/>
<evidence type="ECO:0008006" key="3">
    <source>
        <dbReference type="Google" id="ProtNLM"/>
    </source>
</evidence>
<protein>
    <recommendedName>
        <fullName evidence="3">F-box domain-containing protein</fullName>
    </recommendedName>
</protein>
<keyword evidence="2" id="KW-1185">Reference proteome</keyword>
<name>A0A364LD70_TALAM</name>
<dbReference type="EMBL" id="MIKG01000026">
    <property type="protein sequence ID" value="RAO73737.1"/>
    <property type="molecule type" value="Genomic_DNA"/>
</dbReference>
<dbReference type="RefSeq" id="XP_040738251.1">
    <property type="nucleotide sequence ID" value="XM_040882697.1"/>
</dbReference>
<sequence>MAEKVMSSFKIEKNRAPLLIHLPTEILIMIMKYCPNISSLWGLINASSRLNLIFMNMAREVVEYVMAATLPVRIRNHMMIVLLTRTSPNSLLDIDHLLKYMSEEFNLESLPDKTSPQVFRDLLKLAHTLHGVAHACLDFYLEKTKAMNPQRLSDTEVQGIYKNRRIPRHKFDGLQGQPYQPKYSGPASYLEEQTTIRFLWRLQIFLDLKTACNVGALAHWPEEEQNRLQGMAMLDFLELFYVPGRSRRRYSYEQEQLFTVINFVNETLGEQPSEAEDELARFLHRPPAAVYNRGYQLPCLPKPGPTMERMSGRDVLIDIDSEIGRAQMGWRFHTIMTTDVTKSPLLHFSFKPYRKFGFAFWRDERMIELGFLEPEINRWGLWEPYSLYFTWRSILSPDEIAQELGST</sequence>